<proteinExistence type="inferred from homology"/>
<dbReference type="Proteomes" id="UP001500902">
    <property type="component" value="Unassembled WGS sequence"/>
</dbReference>
<sequence>MISSAESGSLLATAAQGLPSGLHAAELPIPGLMSESPALRRPTTAIDHGEPLSQVAGDGIALLHSYARSGWRHAVGRQWLRADALVRLRRAAAALPEGFGVAVFDAWRPLALQRELFDAISMDGSAGTDFVAPPSENPAAPPPHLTGGAVDLTLTWQGVPLALGTAFDEFSHLAAARAFEHVAGPVRTLRRLLYHTLRRQGFVVLAEEWWHFEFGTRLWSALTGRPPRYGPAAP</sequence>
<dbReference type="EMBL" id="BAAAZP010000089">
    <property type="protein sequence ID" value="GAA3677620.1"/>
    <property type="molecule type" value="Genomic_DNA"/>
</dbReference>
<feature type="binding site" evidence="9">
    <location>
        <position position="144"/>
    </location>
    <ligand>
        <name>Zn(2+)</name>
        <dbReference type="ChEBI" id="CHEBI:29105"/>
        <note>catalytic</note>
    </ligand>
</feature>
<comment type="similarity">
    <text evidence="9">Belongs to the peptidase M15D family.</text>
</comment>
<feature type="binding site" evidence="9">
    <location>
        <position position="151"/>
    </location>
    <ligand>
        <name>Zn(2+)</name>
        <dbReference type="ChEBI" id="CHEBI:29105"/>
        <note>catalytic</note>
    </ligand>
</feature>
<dbReference type="InterPro" id="IPR000755">
    <property type="entry name" value="A_A_dipeptidase"/>
</dbReference>
<evidence type="ECO:0000256" key="2">
    <source>
        <dbReference type="ARBA" id="ARBA00022670"/>
    </source>
</evidence>
<organism evidence="10 11">
    <name type="scientific">Nonomuraea antimicrobica</name>
    <dbReference type="NCBI Taxonomy" id="561173"/>
    <lineage>
        <taxon>Bacteria</taxon>
        <taxon>Bacillati</taxon>
        <taxon>Actinomycetota</taxon>
        <taxon>Actinomycetes</taxon>
        <taxon>Streptosporangiales</taxon>
        <taxon>Streptosporangiaceae</taxon>
        <taxon>Nonomuraea</taxon>
    </lineage>
</organism>
<feature type="binding site" evidence="9">
    <location>
        <position position="211"/>
    </location>
    <ligand>
        <name>Zn(2+)</name>
        <dbReference type="ChEBI" id="CHEBI:29105"/>
        <note>catalytic</note>
    </ligand>
</feature>
<dbReference type="HAMAP" id="MF_01924">
    <property type="entry name" value="A_A_dipeptidase"/>
    <property type="match status" value="1"/>
</dbReference>
<accession>A0ABP7C615</accession>
<evidence type="ECO:0000256" key="1">
    <source>
        <dbReference type="ARBA" id="ARBA00001362"/>
    </source>
</evidence>
<feature type="site" description="Transition state stabilizer" evidence="9">
    <location>
        <position position="108"/>
    </location>
</feature>
<evidence type="ECO:0000256" key="7">
    <source>
        <dbReference type="ARBA" id="ARBA00023049"/>
    </source>
</evidence>
<keyword evidence="8" id="KW-0961">Cell wall biogenesis/degradation</keyword>
<comment type="caution">
    <text evidence="10">The sequence shown here is derived from an EMBL/GenBank/DDBJ whole genome shotgun (WGS) entry which is preliminary data.</text>
</comment>
<evidence type="ECO:0000256" key="3">
    <source>
        <dbReference type="ARBA" id="ARBA00022723"/>
    </source>
</evidence>
<keyword evidence="5 9" id="KW-0862">Zinc</keyword>
<keyword evidence="7 9" id="KW-0482">Metalloprotease</keyword>
<dbReference type="InterPro" id="IPR009045">
    <property type="entry name" value="Zn_M74/Hedgehog-like"/>
</dbReference>
<evidence type="ECO:0000313" key="10">
    <source>
        <dbReference type="EMBL" id="GAA3677620.1"/>
    </source>
</evidence>
<evidence type="ECO:0000256" key="8">
    <source>
        <dbReference type="ARBA" id="ARBA00023316"/>
    </source>
</evidence>
<comment type="function">
    <text evidence="9">Catalyzes hydrolysis of the D-alanyl-D-alanine dipeptide.</text>
</comment>
<keyword evidence="4 9" id="KW-0378">Hydrolase</keyword>
<comment type="catalytic activity">
    <reaction evidence="1 9">
        <text>D-alanyl-D-alanine + H2O = 2 D-alanine</text>
        <dbReference type="Rhea" id="RHEA:20661"/>
        <dbReference type="ChEBI" id="CHEBI:15377"/>
        <dbReference type="ChEBI" id="CHEBI:57416"/>
        <dbReference type="ChEBI" id="CHEBI:57822"/>
        <dbReference type="EC" id="3.4.13.22"/>
    </reaction>
</comment>
<keyword evidence="6 9" id="KW-0224">Dipeptidase</keyword>
<evidence type="ECO:0000256" key="4">
    <source>
        <dbReference type="ARBA" id="ARBA00022801"/>
    </source>
</evidence>
<comment type="cofactor">
    <cofactor evidence="9">
        <name>Zn(2+)</name>
        <dbReference type="ChEBI" id="CHEBI:29105"/>
    </cofactor>
    <text evidence="9">Binds 1 zinc ion per subunit.</text>
</comment>
<dbReference type="PANTHER" id="PTHR43126">
    <property type="entry name" value="D-ALANYL-D-ALANINE DIPEPTIDASE"/>
    <property type="match status" value="1"/>
</dbReference>
<evidence type="ECO:0000256" key="5">
    <source>
        <dbReference type="ARBA" id="ARBA00022833"/>
    </source>
</evidence>
<dbReference type="EC" id="3.4.13.22" evidence="9"/>
<keyword evidence="2 9" id="KW-0645">Protease</keyword>
<dbReference type="Gene3D" id="3.30.1380.10">
    <property type="match status" value="1"/>
</dbReference>
<keyword evidence="3 9" id="KW-0479">Metal-binding</keyword>
<feature type="active site" description="Proton donor/acceptor" evidence="9">
    <location>
        <position position="208"/>
    </location>
</feature>
<evidence type="ECO:0000313" key="11">
    <source>
        <dbReference type="Proteomes" id="UP001500902"/>
    </source>
</evidence>
<name>A0ABP7C615_9ACTN</name>
<dbReference type="PANTHER" id="PTHR43126:SF2">
    <property type="entry name" value="D-ALANYL-D-ALANINE DIPEPTIDASE"/>
    <property type="match status" value="1"/>
</dbReference>
<dbReference type="SUPFAM" id="SSF55166">
    <property type="entry name" value="Hedgehog/DD-peptidase"/>
    <property type="match status" value="1"/>
</dbReference>
<dbReference type="Pfam" id="PF01427">
    <property type="entry name" value="Peptidase_M15"/>
    <property type="match status" value="1"/>
</dbReference>
<protein>
    <recommendedName>
        <fullName evidence="9">D-alanyl-D-alanine dipeptidase</fullName>
        <shortName evidence="9">D-Ala-D-Ala dipeptidase</shortName>
        <ecNumber evidence="9">3.4.13.22</ecNumber>
    </recommendedName>
</protein>
<dbReference type="RefSeq" id="WP_344881872.1">
    <property type="nucleotide sequence ID" value="NZ_BAAAZP010000089.1"/>
</dbReference>
<evidence type="ECO:0000256" key="6">
    <source>
        <dbReference type="ARBA" id="ARBA00022997"/>
    </source>
</evidence>
<keyword evidence="11" id="KW-1185">Reference proteome</keyword>
<reference evidence="11" key="1">
    <citation type="journal article" date="2019" name="Int. J. Syst. Evol. Microbiol.">
        <title>The Global Catalogue of Microorganisms (GCM) 10K type strain sequencing project: providing services to taxonomists for standard genome sequencing and annotation.</title>
        <authorList>
            <consortium name="The Broad Institute Genomics Platform"/>
            <consortium name="The Broad Institute Genome Sequencing Center for Infectious Disease"/>
            <person name="Wu L."/>
            <person name="Ma J."/>
        </authorList>
    </citation>
    <scope>NUCLEOTIDE SEQUENCE [LARGE SCALE GENOMIC DNA]</scope>
    <source>
        <strain evidence="11">JCM 16904</strain>
    </source>
</reference>
<evidence type="ECO:0000256" key="9">
    <source>
        <dbReference type="HAMAP-Rule" id="MF_01924"/>
    </source>
</evidence>
<gene>
    <name evidence="10" type="ORF">GCM10022224_047160</name>
</gene>